<name>A0A1V4SNX4_RUMHU</name>
<evidence type="ECO:0000313" key="3">
    <source>
        <dbReference type="EMBL" id="OPX44951.1"/>
    </source>
</evidence>
<accession>A0A1V4SNX4</accession>
<keyword evidence="1" id="KW-0812">Transmembrane</keyword>
<evidence type="ECO:0000259" key="2">
    <source>
        <dbReference type="Pfam" id="PF13791"/>
    </source>
</evidence>
<feature type="domain" description="Sigma factor regulator C-terminal" evidence="2">
    <location>
        <begin position="209"/>
        <end position="376"/>
    </location>
</feature>
<dbReference type="EMBL" id="MZGX01000006">
    <property type="protein sequence ID" value="OPX44951.1"/>
    <property type="molecule type" value="Genomic_DNA"/>
</dbReference>
<keyword evidence="1" id="KW-1133">Transmembrane helix</keyword>
<feature type="transmembrane region" description="Helical" evidence="1">
    <location>
        <begin position="76"/>
        <end position="98"/>
    </location>
</feature>
<evidence type="ECO:0000313" key="4">
    <source>
        <dbReference type="Proteomes" id="UP000191554"/>
    </source>
</evidence>
<dbReference type="Pfam" id="PF13791">
    <property type="entry name" value="Sigma_reg_C"/>
    <property type="match status" value="1"/>
</dbReference>
<evidence type="ECO:0000256" key="1">
    <source>
        <dbReference type="SAM" id="Phobius"/>
    </source>
</evidence>
<dbReference type="OrthoDB" id="2730366at2"/>
<gene>
    <name evidence="3" type="primary">yhdL</name>
    <name evidence="3" type="ORF">CLHUN_11830</name>
</gene>
<organism evidence="3 4">
    <name type="scientific">Ruminiclostridium hungatei</name>
    <name type="common">Clostridium hungatei</name>
    <dbReference type="NCBI Taxonomy" id="48256"/>
    <lineage>
        <taxon>Bacteria</taxon>
        <taxon>Bacillati</taxon>
        <taxon>Bacillota</taxon>
        <taxon>Clostridia</taxon>
        <taxon>Eubacteriales</taxon>
        <taxon>Oscillospiraceae</taxon>
        <taxon>Ruminiclostridium</taxon>
    </lineage>
</organism>
<dbReference type="InterPro" id="IPR025672">
    <property type="entry name" value="Sigma_reg_C_dom"/>
</dbReference>
<comment type="caution">
    <text evidence="3">The sequence shown here is derived from an EMBL/GenBank/DDBJ whole genome shotgun (WGS) entry which is preliminary data.</text>
</comment>
<reference evidence="3 4" key="1">
    <citation type="submission" date="2017-03" db="EMBL/GenBank/DDBJ databases">
        <title>Genome sequence of Clostridium hungatei DSM 14427.</title>
        <authorList>
            <person name="Poehlein A."/>
            <person name="Daniel R."/>
        </authorList>
    </citation>
    <scope>NUCLEOTIDE SEQUENCE [LARGE SCALE GENOMIC DNA]</scope>
    <source>
        <strain evidence="3 4">DSM 14427</strain>
    </source>
</reference>
<dbReference type="STRING" id="48256.CLHUN_11830"/>
<sequence length="380" mass="43153">MTEDFKEKLDLYKKGELSNEEAEKVECELDRFTAMSEYLRQEEKLFEAELKAGLDSGVPSEKLTGKRINRRMVARIARVTVITLLACIVIVPLLYLSLMSVLGSVFRIDEDRFAQEQHFASDFIHMAFPDKAVIGGRNSTQFYKQDFSCELTKGISREAGRLELSVSYSFGRLKKPRVSLEEKLSYYNRDLFYAVNKDTYFNPTEWSLLEKAPSGTNAQIFVTYRHKLTPGEAKAALGAQYFLPSGGFTVDMLADTGSTLALANYNPSYYYIINNGNSSKMDDTDFINSFDSYDDETHKEVMLYGLEKIKENEHLASYISEYYTNGGRQALGDTGKMLEYVKNNGVLYIGAVISGDAKELLKLKENPEIYSCRVDEITVW</sequence>
<keyword evidence="4" id="KW-1185">Reference proteome</keyword>
<keyword evidence="1" id="KW-0472">Membrane</keyword>
<dbReference type="RefSeq" id="WP_080063636.1">
    <property type="nucleotide sequence ID" value="NZ_MZGX01000006.1"/>
</dbReference>
<dbReference type="Proteomes" id="UP000191554">
    <property type="component" value="Unassembled WGS sequence"/>
</dbReference>
<protein>
    <submittedName>
        <fullName evidence="3">Putative anti-sigma-M factor YhdL</fullName>
    </submittedName>
</protein>
<proteinExistence type="predicted"/>
<dbReference type="AlphaFoldDB" id="A0A1V4SNX4"/>